<dbReference type="Gene3D" id="2.30.30.40">
    <property type="entry name" value="SH3 Domains"/>
    <property type="match status" value="1"/>
</dbReference>
<protein>
    <recommendedName>
        <fullName evidence="1">SH3b domain-containing protein</fullName>
    </recommendedName>
</protein>
<evidence type="ECO:0000313" key="2">
    <source>
        <dbReference type="EMBL" id="SHO81601.1"/>
    </source>
</evidence>
<dbReference type="InterPro" id="IPR003646">
    <property type="entry name" value="SH3-like_bac-type"/>
</dbReference>
<name>A0A1W1EL43_9ZZZZ</name>
<sequence>MKKIILLMAIGSFAFGAFQSQCVYTDGVKEKCFSLYSTGDPIETLQLCKSILRKNGIRYKRVKAQDDLDCPTIDTLLNSLNKKYQVVNVRSNDTLSIRSNAGSGYKKIDALPYNAKNIKVIKCKNISKGRKWCKIKHHSIYDGWVNAKYIEVMY</sequence>
<gene>
    <name evidence="2" type="ORF">MNB_SV-15-148</name>
</gene>
<dbReference type="EMBL" id="FRYL01000044">
    <property type="protein sequence ID" value="SHO81601.1"/>
    <property type="molecule type" value="Genomic_DNA"/>
</dbReference>
<evidence type="ECO:0000259" key="1">
    <source>
        <dbReference type="Pfam" id="PF08239"/>
    </source>
</evidence>
<feature type="domain" description="SH3b" evidence="1">
    <location>
        <begin position="93"/>
        <end position="151"/>
    </location>
</feature>
<dbReference type="AlphaFoldDB" id="A0A1W1EL43"/>
<dbReference type="Pfam" id="PF08239">
    <property type="entry name" value="SH3_3"/>
    <property type="match status" value="1"/>
</dbReference>
<accession>A0A1W1EL43</accession>
<proteinExistence type="predicted"/>
<organism evidence="2">
    <name type="scientific">hydrothermal vent metagenome</name>
    <dbReference type="NCBI Taxonomy" id="652676"/>
    <lineage>
        <taxon>unclassified sequences</taxon>
        <taxon>metagenomes</taxon>
        <taxon>ecological metagenomes</taxon>
    </lineage>
</organism>
<reference evidence="2" key="1">
    <citation type="submission" date="2016-10" db="EMBL/GenBank/DDBJ databases">
        <authorList>
            <person name="de Groot N.N."/>
        </authorList>
    </citation>
    <scope>NUCLEOTIDE SEQUENCE</scope>
</reference>